<dbReference type="CDD" id="cd06421">
    <property type="entry name" value="CESA_CelA_like"/>
    <property type="match status" value="1"/>
</dbReference>
<keyword evidence="5 8" id="KW-1133">Transmembrane helix</keyword>
<feature type="transmembrane region" description="Helical" evidence="8">
    <location>
        <begin position="509"/>
        <end position="527"/>
    </location>
</feature>
<evidence type="ECO:0000256" key="5">
    <source>
        <dbReference type="ARBA" id="ARBA00022989"/>
    </source>
</evidence>
<evidence type="ECO:0000313" key="10">
    <source>
        <dbReference type="Proteomes" id="UP000294506"/>
    </source>
</evidence>
<feature type="binding site" evidence="7">
    <location>
        <position position="144"/>
    </location>
    <ligand>
        <name>Mn(2+)</name>
        <dbReference type="ChEBI" id="CHEBI:29035"/>
    </ligand>
</feature>
<evidence type="ECO:0000256" key="4">
    <source>
        <dbReference type="ARBA" id="ARBA00022692"/>
    </source>
</evidence>
<evidence type="ECO:0000313" key="9">
    <source>
        <dbReference type="EMBL" id="TDS84761.1"/>
    </source>
</evidence>
<comment type="caution">
    <text evidence="9">The sequence shown here is derived from an EMBL/GenBank/DDBJ whole genome shotgun (WGS) entry which is preliminary data.</text>
</comment>
<dbReference type="AlphaFoldDB" id="A0A4R7G0Q9"/>
<dbReference type="PANTHER" id="PTHR43867:SF2">
    <property type="entry name" value="CELLULOSE SYNTHASE CATALYTIC SUBUNIT A [UDP-FORMING]"/>
    <property type="match status" value="1"/>
</dbReference>
<evidence type="ECO:0000256" key="7">
    <source>
        <dbReference type="PIRSR" id="PIRSR605150-3"/>
    </source>
</evidence>
<feature type="transmembrane region" description="Helical" evidence="8">
    <location>
        <begin position="469"/>
        <end position="497"/>
    </location>
</feature>
<dbReference type="InterPro" id="IPR050321">
    <property type="entry name" value="Glycosyltr_2/OpgH_subfam"/>
</dbReference>
<dbReference type="GO" id="GO:0016760">
    <property type="term" value="F:cellulose synthase (UDP-forming) activity"/>
    <property type="evidence" value="ECO:0007669"/>
    <property type="project" value="InterPro"/>
</dbReference>
<dbReference type="PANTHER" id="PTHR43867">
    <property type="entry name" value="CELLULOSE SYNTHASE CATALYTIC SUBUNIT A [UDP-FORMING]"/>
    <property type="match status" value="1"/>
</dbReference>
<evidence type="ECO:0000256" key="2">
    <source>
        <dbReference type="ARBA" id="ARBA00022676"/>
    </source>
</evidence>
<dbReference type="InterPro" id="IPR005150">
    <property type="entry name" value="Cellulose_synth"/>
</dbReference>
<keyword evidence="6 8" id="KW-0472">Membrane</keyword>
<name>A0A4R7G0Q9_9MICC</name>
<feature type="transmembrane region" description="Helical" evidence="8">
    <location>
        <begin position="619"/>
        <end position="636"/>
    </location>
</feature>
<dbReference type="Gene3D" id="3.90.550.10">
    <property type="entry name" value="Spore Coat Polysaccharide Biosynthesis Protein SpsA, Chain A"/>
    <property type="match status" value="2"/>
</dbReference>
<feature type="transmembrane region" description="Helical" evidence="8">
    <location>
        <begin position="36"/>
        <end position="58"/>
    </location>
</feature>
<dbReference type="Pfam" id="PF03552">
    <property type="entry name" value="Cellulose_synt"/>
    <property type="match status" value="1"/>
</dbReference>
<keyword evidence="2" id="KW-0328">Glycosyltransferase</keyword>
<keyword evidence="3" id="KW-0808">Transferase</keyword>
<dbReference type="InterPro" id="IPR029044">
    <property type="entry name" value="Nucleotide-diphossugar_trans"/>
</dbReference>
<dbReference type="GO" id="GO:0012505">
    <property type="term" value="C:endomembrane system"/>
    <property type="evidence" value="ECO:0007669"/>
    <property type="project" value="UniProtKB-SubCell"/>
</dbReference>
<evidence type="ECO:0000256" key="8">
    <source>
        <dbReference type="SAM" id="Phobius"/>
    </source>
</evidence>
<evidence type="ECO:0000256" key="3">
    <source>
        <dbReference type="ARBA" id="ARBA00022679"/>
    </source>
</evidence>
<feature type="transmembrane region" description="Helical" evidence="8">
    <location>
        <begin position="7"/>
        <end position="24"/>
    </location>
</feature>
<dbReference type="SUPFAM" id="SSF53448">
    <property type="entry name" value="Nucleotide-diphospho-sugar transferases"/>
    <property type="match status" value="2"/>
</dbReference>
<evidence type="ECO:0000256" key="6">
    <source>
        <dbReference type="ARBA" id="ARBA00023136"/>
    </source>
</evidence>
<keyword evidence="10" id="KW-1185">Reference proteome</keyword>
<organism evidence="9 10">
    <name type="scientific">Nesterenkonia aurantiaca</name>
    <dbReference type="NCBI Taxonomy" id="1436010"/>
    <lineage>
        <taxon>Bacteria</taxon>
        <taxon>Bacillati</taxon>
        <taxon>Actinomycetota</taxon>
        <taxon>Actinomycetes</taxon>
        <taxon>Micrococcales</taxon>
        <taxon>Micrococcaceae</taxon>
        <taxon>Nesterenkonia</taxon>
    </lineage>
</organism>
<feature type="transmembrane region" description="Helical" evidence="8">
    <location>
        <begin position="584"/>
        <end position="607"/>
    </location>
</feature>
<sequence>MTRRLILIRVFAVLAVLTGINYLTWRWMESLNWEAWWIAVPLVIAETYSLIDTFLFAATMWRAKERSGPESPPTGTVDVFITTYNEPIAMVMATARAAKNIAYPHQTFVLDDGDRPEMAAAAQAEGLGYITRSADWTDKPRHAKAGNLNNALFETEGEFLLILDADQIPDPLILHRTLGYFADDEQVALVQTPQWFINVDEEDPLGSQAPLFYGPIQQGKDGWNAAFFCGSNAVLRREALMQLGIVGYVRGLQDSTQRTLRAAERLLSREARRNQPIPALHAALKDLRVEVSRARAEVSAGEPIADVTYRLQGQITEASRLLVKNDLDLMAEDLAAIQSIPVQRDSELGTVVIDQVGLDALATRELSPLAAVKSVAALVDALRVDRPDEAQPIQPLATISVTEDMATAMQLHSMGWRSVYHHEILARGLAPEDLQTMLKQRLRWAQGTMQVFLRDNPLVKRGLSTGQRLMYFGTMWSYLAGFAAIVYLCAPVIYLMFGVMPVTAWSGDFFARFLPYFLINQLLFLIVARGIRTWRGQQYSLALFPVWIRACTSSVANVVFKKPLSFVVTRKDGRVGGTLPLREVWPQLTAIAVLIIALITGIIRVLIGTADGTGTLVNTVWVAYSLAALSIIIQALRYKGPAAHAEEAEGAS</sequence>
<dbReference type="GO" id="GO:0030244">
    <property type="term" value="P:cellulose biosynthetic process"/>
    <property type="evidence" value="ECO:0007669"/>
    <property type="project" value="InterPro"/>
</dbReference>
<feature type="transmembrane region" description="Helical" evidence="8">
    <location>
        <begin position="539"/>
        <end position="560"/>
    </location>
</feature>
<reference evidence="9 10" key="1">
    <citation type="submission" date="2019-03" db="EMBL/GenBank/DDBJ databases">
        <title>Genomic Encyclopedia of Type Strains, Phase III (KMG-III): the genomes of soil and plant-associated and newly described type strains.</title>
        <authorList>
            <person name="Whitman W."/>
        </authorList>
    </citation>
    <scope>NUCLEOTIDE SEQUENCE [LARGE SCALE GENOMIC DNA]</scope>
    <source>
        <strain evidence="9 10">DSM 27373</strain>
    </source>
</reference>
<dbReference type="EMBL" id="SOAN01000007">
    <property type="protein sequence ID" value="TDS84761.1"/>
    <property type="molecule type" value="Genomic_DNA"/>
</dbReference>
<comment type="subcellular location">
    <subcellularLocation>
        <location evidence="1">Endomembrane system</location>
        <topology evidence="1">Multi-pass membrane protein</topology>
    </subcellularLocation>
</comment>
<evidence type="ECO:0000256" key="1">
    <source>
        <dbReference type="ARBA" id="ARBA00004127"/>
    </source>
</evidence>
<gene>
    <name evidence="9" type="ORF">EV640_107159</name>
</gene>
<dbReference type="GO" id="GO:0005886">
    <property type="term" value="C:plasma membrane"/>
    <property type="evidence" value="ECO:0007669"/>
    <property type="project" value="TreeGrafter"/>
</dbReference>
<dbReference type="Proteomes" id="UP000294506">
    <property type="component" value="Unassembled WGS sequence"/>
</dbReference>
<proteinExistence type="predicted"/>
<accession>A0A4R7G0Q9</accession>
<feature type="binding site" evidence="7">
    <location>
        <position position="164"/>
    </location>
    <ligand>
        <name>Mn(2+)</name>
        <dbReference type="ChEBI" id="CHEBI:29035"/>
    </ligand>
</feature>
<protein>
    <submittedName>
        <fullName evidence="9">Cellulose synthase (UDP-forming)</fullName>
    </submittedName>
</protein>
<keyword evidence="4 8" id="KW-0812">Transmembrane</keyword>